<dbReference type="GO" id="GO:0006113">
    <property type="term" value="P:fermentation"/>
    <property type="evidence" value="ECO:0007669"/>
    <property type="project" value="InterPro"/>
</dbReference>
<feature type="region of interest" description="Disordered" evidence="1">
    <location>
        <begin position="612"/>
        <end position="645"/>
    </location>
</feature>
<dbReference type="GO" id="GO:0016020">
    <property type="term" value="C:membrane"/>
    <property type="evidence" value="ECO:0007669"/>
    <property type="project" value="InterPro"/>
</dbReference>
<name>A0A8K0JJP9_9TREE</name>
<accession>A0A8K0JJP9</accession>
<sequence>MVVSISLLKARLQASDTVIAFWICEHSTIQVSRNIQVLRADSAQKIDGALHLGSQSIGFCKTSEMDESTLKSNMPDVMMRLPAIKARGGLVMTSSDVSVKGSIAIERFIGTFKPSVLEKLLSVFKAAEQDIQTLVSIGQSLQDVPKRTSSPSDGIQTRSRAIRYDIGVRSQGLCVSLQATQVLSTLTIQTGAISGDLASDGASSDPMWNANVTSLLLSLGHQSTRGAPRSDVSATQSASMQFSLQISQNPEEQVRDESGTVAVTPTTVDVLLANVHATLQVSALSEIYDLLGSWSTDLGAVRARRKEEWEKVMNKTEQLMKTDHTLDSPELAEDWFMLKRVINVRLTGLALAVPLTLNAILDPPAVRSAALLFTVAAVEVSNQKGDSGKVEVIDVLLQFVDSFDTTDAAQYDGLHHSTRNRMHLPHTLMEVRMEKDEGRLVLANSTFKGFELRLDSNIVKHAFMLQSVYETGKLQIEQLAQEYPLEGAVPGQPRVHEEGHQRKQGRWPFDLQFAFNFYSGSVILYQTSEPHDANPVRDRRRGSQAATADNIKLPGISLWLRAEDLRRKSVAPAGHSKMVQIFIVVHASENLLKPTILRFIDETRKEASIQQFQRRQPAAPLRAIPSEQARQATSKTDANATADVPSTFEDRLPEIRWEFALRIDQSRMRLTCMPDSPVLAGLAWQSGGITAQYCPSRRRLVGTIAVSGVSFDIRHEWLKDQECVAGRVTNMTGSMIWEKETATRPATLSVVIETEMSAEMKLARIQDLLCFKAVWVDSLAPVPPSIDAKTESERIRPIPTICAPPLIEPTSARHLILFRIRRIELKADINVSQICFAVEPLAIRMTKTAKEERIGGEIGRLIITANGIITGSVHGDRIVLAAKRYPRGLIAQKAALLHLSIETGLLQAEIQHESQPFGYLQIAPTTMSLHDDWSDMDDRGITPDASLNLSFKVDVGDIDGFAAILALPAVFESFERVESTWQHQVDNAKSESLAYRDYLEAKPDDAFAAVAATMQKSAQSKRTDNDCRVNMKIVRTMTLRANRTRIGIYMSSLSETELYRLRFDSLSTTVQRESGFNGDPLRTLKAVLEGIKLYRHVVKPPLYQQGKDPLPLSEWHRKVDKSPKPMKVITLPTTTITMESVEDIVRKTLQHDFALDYGDARLEVDFQLGVYKEIWDIFETFKQLWARRRALHPEEDKPVADDNADTCGLVMVPGNVKARTPQMSILGDTAQDLLGRYADKYLAESPHVTHHIIIQFLEPGMNLLLKIYDNLLDLKQ</sequence>
<dbReference type="Proteomes" id="UP000812966">
    <property type="component" value="Unassembled WGS sequence"/>
</dbReference>
<dbReference type="AlphaFoldDB" id="A0A8K0JJP9"/>
<dbReference type="EMBL" id="JABELV010000078">
    <property type="protein sequence ID" value="KAG7531961.1"/>
    <property type="molecule type" value="Genomic_DNA"/>
</dbReference>
<keyword evidence="3" id="KW-1185">Reference proteome</keyword>
<comment type="caution">
    <text evidence="2">The sequence shown here is derived from an EMBL/GenBank/DDBJ whole genome shotgun (WGS) entry which is preliminary data.</text>
</comment>
<evidence type="ECO:0000313" key="2">
    <source>
        <dbReference type="EMBL" id="KAG7531961.1"/>
    </source>
</evidence>
<evidence type="ECO:0000256" key="1">
    <source>
        <dbReference type="SAM" id="MobiDB-lite"/>
    </source>
</evidence>
<gene>
    <name evidence="2" type="ORF">FFLO_03968</name>
</gene>
<dbReference type="InterPro" id="IPR029636">
    <property type="entry name" value="Csf1"/>
</dbReference>
<dbReference type="PANTHER" id="PTHR32085:SF3">
    <property type="entry name" value="PROTEIN CSF1"/>
    <property type="match status" value="1"/>
</dbReference>
<protein>
    <submittedName>
        <fullName evidence="2">Uncharacterized protein</fullName>
    </submittedName>
</protein>
<feature type="compositionally biased region" description="Polar residues" evidence="1">
    <location>
        <begin position="628"/>
        <end position="639"/>
    </location>
</feature>
<organism evidence="2 3">
    <name type="scientific">Filobasidium floriforme</name>
    <dbReference type="NCBI Taxonomy" id="5210"/>
    <lineage>
        <taxon>Eukaryota</taxon>
        <taxon>Fungi</taxon>
        <taxon>Dikarya</taxon>
        <taxon>Basidiomycota</taxon>
        <taxon>Agaricomycotina</taxon>
        <taxon>Tremellomycetes</taxon>
        <taxon>Filobasidiales</taxon>
        <taxon>Filobasidiaceae</taxon>
        <taxon>Filobasidium</taxon>
    </lineage>
</organism>
<reference evidence="2" key="1">
    <citation type="submission" date="2020-04" db="EMBL/GenBank/DDBJ databases">
        <title>Analysis of mating type loci in Filobasidium floriforme.</title>
        <authorList>
            <person name="Nowrousian M."/>
        </authorList>
    </citation>
    <scope>NUCLEOTIDE SEQUENCE</scope>
    <source>
        <strain evidence="2">CBS 6242</strain>
    </source>
</reference>
<proteinExistence type="predicted"/>
<dbReference type="PANTHER" id="PTHR32085">
    <property type="entry name" value="PROTEIN CSF1"/>
    <property type="match status" value="1"/>
</dbReference>
<evidence type="ECO:0000313" key="3">
    <source>
        <dbReference type="Proteomes" id="UP000812966"/>
    </source>
</evidence>